<name>A0A4Z0LZ39_9GAMM</name>
<dbReference type="Gene3D" id="3.40.50.300">
    <property type="entry name" value="P-loop containing nucleotide triphosphate hydrolases"/>
    <property type="match status" value="1"/>
</dbReference>
<evidence type="ECO:0000313" key="2">
    <source>
        <dbReference type="Proteomes" id="UP000298050"/>
    </source>
</evidence>
<sequence>MSSRTIFLHVGNFKTGTSALQQFCSTQRDTLLRAGLDYPDVARPGNLPVSHGKLPLSLYTRYGQRPPDWYADSDDYVDVAAALRRALEQSQAPAALVSSEEFYRVPGFPEEAREGIGRDLQALFAGYRVRVIMYVRAPLSFAISWYNEINKSDRPHRRFVDFVDHLNRSIILPEANTAYWRGLFGEDAVLLEPYGLRGEAHITRFLQLLGADGIHAHEAASAVVNPGRDETTLERDRLRKINALADERARSRLLRSTALASVEHVQVLQEKLEAIERDFQAFCRREQLHVPGEPLDLARVLVHDEQVNRRDVVSVDPLGVALLRWRRGAFAGGLRRLRARLAAWRRG</sequence>
<dbReference type="EMBL" id="SRLE01000009">
    <property type="protein sequence ID" value="TGD72484.1"/>
    <property type="molecule type" value="Genomic_DNA"/>
</dbReference>
<gene>
    <name evidence="1" type="ORF">E4634_13195</name>
</gene>
<evidence type="ECO:0000313" key="1">
    <source>
        <dbReference type="EMBL" id="TGD72484.1"/>
    </source>
</evidence>
<organism evidence="1 2">
    <name type="scientific">Mangrovimicrobium sediminis</name>
    <dbReference type="NCBI Taxonomy" id="2562682"/>
    <lineage>
        <taxon>Bacteria</taxon>
        <taxon>Pseudomonadati</taxon>
        <taxon>Pseudomonadota</taxon>
        <taxon>Gammaproteobacteria</taxon>
        <taxon>Cellvibrionales</taxon>
        <taxon>Halieaceae</taxon>
        <taxon>Mangrovimicrobium</taxon>
    </lineage>
</organism>
<evidence type="ECO:0008006" key="3">
    <source>
        <dbReference type="Google" id="ProtNLM"/>
    </source>
</evidence>
<dbReference type="SUPFAM" id="SSF52540">
    <property type="entry name" value="P-loop containing nucleoside triphosphate hydrolases"/>
    <property type="match status" value="1"/>
</dbReference>
<protein>
    <recommendedName>
        <fullName evidence="3">Sulfotransferase family protein</fullName>
    </recommendedName>
</protein>
<keyword evidence="2" id="KW-1185">Reference proteome</keyword>
<dbReference type="InterPro" id="IPR027417">
    <property type="entry name" value="P-loop_NTPase"/>
</dbReference>
<dbReference type="RefSeq" id="WP_135444645.1">
    <property type="nucleotide sequence ID" value="NZ_SRLE01000009.1"/>
</dbReference>
<reference evidence="1 2" key="1">
    <citation type="submission" date="2019-04" db="EMBL/GenBank/DDBJ databases">
        <title>Taxonomy of novel Haliea sp. from mangrove soil of West Coast of India.</title>
        <authorList>
            <person name="Verma A."/>
            <person name="Kumar P."/>
            <person name="Krishnamurthi S."/>
        </authorList>
    </citation>
    <scope>NUCLEOTIDE SEQUENCE [LARGE SCALE GENOMIC DNA]</scope>
    <source>
        <strain evidence="1 2">SAOS-164</strain>
    </source>
</reference>
<dbReference type="OrthoDB" id="3760425at2"/>
<dbReference type="AlphaFoldDB" id="A0A4Z0LZ39"/>
<dbReference type="Proteomes" id="UP000298050">
    <property type="component" value="Unassembled WGS sequence"/>
</dbReference>
<comment type="caution">
    <text evidence="1">The sequence shown here is derived from an EMBL/GenBank/DDBJ whole genome shotgun (WGS) entry which is preliminary data.</text>
</comment>
<accession>A0A4Z0LZ39</accession>
<proteinExistence type="predicted"/>